<dbReference type="AlphaFoldDB" id="A0A218UDP4"/>
<evidence type="ECO:0000259" key="4">
    <source>
        <dbReference type="Pfam" id="PF05029"/>
    </source>
</evidence>
<reference evidence="5 6" key="1">
    <citation type="submission" date="2017-05" db="EMBL/GenBank/DDBJ databases">
        <title>Genome of assembly of the Bengalese finch, Lonchura striata domestica.</title>
        <authorList>
            <person name="Colquitt B.M."/>
            <person name="Brainard M.S."/>
        </authorList>
    </citation>
    <scope>NUCLEOTIDE SEQUENCE [LARGE SCALE GENOMIC DNA]</scope>
    <source>
        <strain evidence="5">White83orange57</strain>
    </source>
</reference>
<dbReference type="GO" id="GO:0006281">
    <property type="term" value="P:DNA repair"/>
    <property type="evidence" value="ECO:0007669"/>
    <property type="project" value="TreeGrafter"/>
</dbReference>
<protein>
    <submittedName>
        <fullName evidence="5">Protein timeless</fullName>
    </submittedName>
</protein>
<evidence type="ECO:0000256" key="3">
    <source>
        <dbReference type="SAM" id="SignalP"/>
    </source>
</evidence>
<feature type="compositionally biased region" description="Pro residues" evidence="2">
    <location>
        <begin position="371"/>
        <end position="391"/>
    </location>
</feature>
<sequence>MEPLLFQLSLFALFHRLLSDPAAAAHQELVTLAKFILGKFFALAATNKKAFVELLFWKSPAIICEMTKGYSSLQEGEGPTRSRVPPWTPQEEQELRELYWKYKEVEGGDTIAAILAHLPTPGRTRRQVVKQLVRMGLASSAKDFPRERKGTSIVLWTQEQEEELTRLFEEFQGSDDVLGNIMKHLTARRSRARVVEKLLGLGLVAERKELYKKRRRKSQGPGVGQADAGMPAVPAQDSSGEDEDSEEEEEEDEDEAEEGHVEVPQEGAGQDLAQRLHREGLAGPLRWLQNSLRRAAGDRQEDGVSHPVPLVPLTEENEDAMEDRRFRALLRQLGLRPPASEQESFWRIPAALTPQQLRRAAASIAHRGPSGSPPDPSEPPSCPQDPAPAEPLPAGLGSDSESEEPVPVPVPSPVQPRTKRRRELASEDEDEDGGGSSGTELAPPAPRSEEDEEEEEDPQPRGRRKRIRCLEEEEEED</sequence>
<feature type="domain" description="Timeless C-terminal" evidence="4">
    <location>
        <begin position="274"/>
        <end position="358"/>
    </location>
</feature>
<feature type="compositionally biased region" description="Basic and acidic residues" evidence="2">
    <location>
        <begin position="295"/>
        <end position="304"/>
    </location>
</feature>
<evidence type="ECO:0000313" key="5">
    <source>
        <dbReference type="EMBL" id="OWK51835.1"/>
    </source>
</evidence>
<evidence type="ECO:0000256" key="1">
    <source>
        <dbReference type="ARBA" id="ARBA00008174"/>
    </source>
</evidence>
<dbReference type="GO" id="GO:0003677">
    <property type="term" value="F:DNA binding"/>
    <property type="evidence" value="ECO:0007669"/>
    <property type="project" value="TreeGrafter"/>
</dbReference>
<keyword evidence="3" id="KW-0732">Signal</keyword>
<organism evidence="5 6">
    <name type="scientific">Lonchura striata</name>
    <name type="common">white-rumped munia</name>
    <dbReference type="NCBI Taxonomy" id="40157"/>
    <lineage>
        <taxon>Eukaryota</taxon>
        <taxon>Metazoa</taxon>
        <taxon>Chordata</taxon>
        <taxon>Craniata</taxon>
        <taxon>Vertebrata</taxon>
        <taxon>Euteleostomi</taxon>
        <taxon>Archelosauria</taxon>
        <taxon>Archosauria</taxon>
        <taxon>Dinosauria</taxon>
        <taxon>Saurischia</taxon>
        <taxon>Theropoda</taxon>
        <taxon>Coelurosauria</taxon>
        <taxon>Aves</taxon>
        <taxon>Neognathae</taxon>
        <taxon>Neoaves</taxon>
        <taxon>Telluraves</taxon>
        <taxon>Australaves</taxon>
        <taxon>Passeriformes</taxon>
        <taxon>Passeroidea</taxon>
        <taxon>Estrildidae</taxon>
        <taxon>Estrildinae</taxon>
        <taxon>Lonchura</taxon>
    </lineage>
</organism>
<name>A0A218UDP4_9PASE</name>
<dbReference type="GO" id="GO:0043111">
    <property type="term" value="P:replication fork arrest"/>
    <property type="evidence" value="ECO:0007669"/>
    <property type="project" value="TreeGrafter"/>
</dbReference>
<dbReference type="PANTHER" id="PTHR22940:SF4">
    <property type="entry name" value="PROTEIN TIMELESS HOMOLOG"/>
    <property type="match status" value="1"/>
</dbReference>
<feature type="region of interest" description="Disordered" evidence="2">
    <location>
        <begin position="294"/>
        <end position="319"/>
    </location>
</feature>
<dbReference type="STRING" id="299123.ENSLSDP00000021093"/>
<dbReference type="Pfam" id="PF26019">
    <property type="entry name" value="HTH_TIMELESS"/>
    <property type="match status" value="2"/>
</dbReference>
<dbReference type="Proteomes" id="UP000197619">
    <property type="component" value="Unassembled WGS sequence"/>
</dbReference>
<keyword evidence="6" id="KW-1185">Reference proteome</keyword>
<dbReference type="InterPro" id="IPR001005">
    <property type="entry name" value="SANT/Myb"/>
</dbReference>
<evidence type="ECO:0000256" key="2">
    <source>
        <dbReference type="SAM" id="MobiDB-lite"/>
    </source>
</evidence>
<feature type="signal peptide" evidence="3">
    <location>
        <begin position="1"/>
        <end position="24"/>
    </location>
</feature>
<evidence type="ECO:0000313" key="6">
    <source>
        <dbReference type="Proteomes" id="UP000197619"/>
    </source>
</evidence>
<comment type="similarity">
    <text evidence="1">Belongs to the timeless family.</text>
</comment>
<dbReference type="GO" id="GO:0031298">
    <property type="term" value="C:replication fork protection complex"/>
    <property type="evidence" value="ECO:0007669"/>
    <property type="project" value="TreeGrafter"/>
</dbReference>
<dbReference type="InterPro" id="IPR044998">
    <property type="entry name" value="Timeless"/>
</dbReference>
<dbReference type="CDD" id="cd00167">
    <property type="entry name" value="SANT"/>
    <property type="match status" value="1"/>
</dbReference>
<feature type="region of interest" description="Disordered" evidence="2">
    <location>
        <begin position="212"/>
        <end position="268"/>
    </location>
</feature>
<gene>
    <name evidence="5" type="primary">TIMELESS</name>
    <name evidence="5" type="ORF">RLOC_00002766</name>
</gene>
<dbReference type="PANTHER" id="PTHR22940">
    <property type="entry name" value="TIMEOUT/TIMELESS-2"/>
    <property type="match status" value="1"/>
</dbReference>
<dbReference type="GO" id="GO:0000076">
    <property type="term" value="P:DNA replication checkpoint signaling"/>
    <property type="evidence" value="ECO:0007669"/>
    <property type="project" value="TreeGrafter"/>
</dbReference>
<comment type="caution">
    <text evidence="5">The sequence shown here is derived from an EMBL/GenBank/DDBJ whole genome shotgun (WGS) entry which is preliminary data.</text>
</comment>
<feature type="region of interest" description="Disordered" evidence="2">
    <location>
        <begin position="356"/>
        <end position="477"/>
    </location>
</feature>
<dbReference type="Pfam" id="PF05029">
    <property type="entry name" value="TIMELESS_C"/>
    <property type="match status" value="1"/>
</dbReference>
<feature type="compositionally biased region" description="Acidic residues" evidence="2">
    <location>
        <begin position="239"/>
        <end position="257"/>
    </location>
</feature>
<proteinExistence type="inferred from homology"/>
<feature type="chain" id="PRO_5013121015" evidence="3">
    <location>
        <begin position="25"/>
        <end position="477"/>
    </location>
</feature>
<dbReference type="InterPro" id="IPR007725">
    <property type="entry name" value="TIMELESS_C"/>
</dbReference>
<dbReference type="EMBL" id="MUZQ01000396">
    <property type="protein sequence ID" value="OWK51835.1"/>
    <property type="molecule type" value="Genomic_DNA"/>
</dbReference>
<accession>A0A218UDP4</accession>